<evidence type="ECO:0000313" key="3">
    <source>
        <dbReference type="Proteomes" id="UP000318413"/>
    </source>
</evidence>
<dbReference type="Proteomes" id="UP000318413">
    <property type="component" value="Unassembled WGS sequence"/>
</dbReference>
<feature type="region of interest" description="Disordered" evidence="1">
    <location>
        <begin position="1"/>
        <end position="26"/>
    </location>
</feature>
<organism evidence="2 3">
    <name type="scientific">Sphingomonas oligophenolica</name>
    <dbReference type="NCBI Taxonomy" id="301154"/>
    <lineage>
        <taxon>Bacteria</taxon>
        <taxon>Pseudomonadati</taxon>
        <taxon>Pseudomonadota</taxon>
        <taxon>Alphaproteobacteria</taxon>
        <taxon>Sphingomonadales</taxon>
        <taxon>Sphingomonadaceae</taxon>
        <taxon>Sphingomonas</taxon>
    </lineage>
</organism>
<reference evidence="2 3" key="1">
    <citation type="journal article" date="2019" name="Environ. Microbiol.">
        <title>Species interactions and distinct microbial communities in high Arctic permafrost affected cryosols are associated with the CH4 and CO2 gas fluxes.</title>
        <authorList>
            <person name="Altshuler I."/>
            <person name="Hamel J."/>
            <person name="Turney S."/>
            <person name="Magnuson E."/>
            <person name="Levesque R."/>
            <person name="Greer C."/>
            <person name="Whyte L.G."/>
        </authorList>
    </citation>
    <scope>NUCLEOTIDE SEQUENCE [LARGE SCALE GENOMIC DNA]</scope>
    <source>
        <strain evidence="2 3">S5.1</strain>
    </source>
</reference>
<feature type="compositionally biased region" description="Low complexity" evidence="1">
    <location>
        <begin position="1"/>
        <end position="14"/>
    </location>
</feature>
<dbReference type="AlphaFoldDB" id="A0A502CM15"/>
<evidence type="ECO:0000313" key="2">
    <source>
        <dbReference type="EMBL" id="TPG13674.1"/>
    </source>
</evidence>
<proteinExistence type="predicted"/>
<dbReference type="EMBL" id="RCZK01000003">
    <property type="protein sequence ID" value="TPG13674.1"/>
    <property type="molecule type" value="Genomic_DNA"/>
</dbReference>
<dbReference type="RefSeq" id="WP_140869074.1">
    <property type="nucleotide sequence ID" value="NZ_RCZK01000003.1"/>
</dbReference>
<gene>
    <name evidence="2" type="ORF">EAH84_05720</name>
</gene>
<keyword evidence="3" id="KW-1185">Reference proteome</keyword>
<dbReference type="OrthoDB" id="7205828at2"/>
<evidence type="ECO:0000256" key="1">
    <source>
        <dbReference type="SAM" id="MobiDB-lite"/>
    </source>
</evidence>
<sequence>MTDGTTSPQVSPQPTTSPPPSNHRPSTIERAYQLARSGSCGSVDDVRRSLVAEGHDSVLAHLSGPTIRRALAALCKSAVETR</sequence>
<protein>
    <submittedName>
        <fullName evidence="2">Uncharacterized protein</fullName>
    </submittedName>
</protein>
<comment type="caution">
    <text evidence="2">The sequence shown here is derived from an EMBL/GenBank/DDBJ whole genome shotgun (WGS) entry which is preliminary data.</text>
</comment>
<accession>A0A502CM15</accession>
<name>A0A502CM15_9SPHN</name>